<reference evidence="8" key="3">
    <citation type="submission" date="2025-09" db="UniProtKB">
        <authorList>
            <consortium name="Ensembl"/>
        </authorList>
    </citation>
    <scope>IDENTIFICATION</scope>
    <source>
        <strain evidence="8">Guanapo</strain>
    </source>
</reference>
<protein>
    <recommendedName>
        <fullName evidence="10">GRB2 related adaptor protein b</fullName>
    </recommendedName>
</protein>
<feature type="domain" description="SH2" evidence="6">
    <location>
        <begin position="60"/>
        <end position="111"/>
    </location>
</feature>
<dbReference type="SUPFAM" id="SSF50044">
    <property type="entry name" value="SH3-domain"/>
    <property type="match status" value="1"/>
</dbReference>
<dbReference type="Proteomes" id="UP000242638">
    <property type="component" value="Unassembled WGS sequence"/>
</dbReference>
<dbReference type="InterPro" id="IPR001452">
    <property type="entry name" value="SH3_domain"/>
</dbReference>
<dbReference type="PROSITE" id="PS50002">
    <property type="entry name" value="SH3"/>
    <property type="match status" value="1"/>
</dbReference>
<evidence type="ECO:0000259" key="6">
    <source>
        <dbReference type="PROSITE" id="PS50001"/>
    </source>
</evidence>
<proteinExistence type="predicted"/>
<keyword evidence="2 4" id="KW-0727">SH2 domain</keyword>
<keyword evidence="9" id="KW-1185">Reference proteome</keyword>
<name>A0A3P9NIP3_POERE</name>
<dbReference type="Pfam" id="PF00018">
    <property type="entry name" value="SH3_1"/>
    <property type="match status" value="1"/>
</dbReference>
<dbReference type="PRINTS" id="PR00452">
    <property type="entry name" value="SH3DOMAIN"/>
</dbReference>
<keyword evidence="3" id="KW-0449">Lipoprotein</keyword>
<evidence type="ECO:0000256" key="3">
    <source>
        <dbReference type="ARBA" id="ARBA00023288"/>
    </source>
</evidence>
<dbReference type="GeneTree" id="ENSGT00940000156254"/>
<dbReference type="SMART" id="SM00252">
    <property type="entry name" value="SH2"/>
    <property type="match status" value="1"/>
</dbReference>
<evidence type="ECO:0000256" key="2">
    <source>
        <dbReference type="ARBA" id="ARBA00022999"/>
    </source>
</evidence>
<dbReference type="PROSITE" id="PS50001">
    <property type="entry name" value="SH2"/>
    <property type="match status" value="1"/>
</dbReference>
<feature type="domain" description="SH3" evidence="7">
    <location>
        <begin position="1"/>
        <end position="58"/>
    </location>
</feature>
<dbReference type="InterPro" id="IPR043539">
    <property type="entry name" value="Grb2-like"/>
</dbReference>
<evidence type="ECO:0008006" key="10">
    <source>
        <dbReference type="Google" id="ProtNLM"/>
    </source>
</evidence>
<dbReference type="Bgee" id="ENSPREG00000006356">
    <property type="expression patterns" value="Expressed in head"/>
</dbReference>
<dbReference type="InterPro" id="IPR000980">
    <property type="entry name" value="SH2"/>
</dbReference>
<dbReference type="STRING" id="8081.ENSPREP00000009358"/>
<dbReference type="OMA" id="WANAERD"/>
<sequence length="158" mass="17684">MEAVALFSFAASEADEISFQKGDIIKVVEMEEDSFWFTAEIEGKRGFIPENCISLHPHLWFAGAISRLEAEQRLCWQDTGVFLVRESESAPGEFSLSVRSVNAPHLFSSVKANSKQWSRPKDPRLSFLNGRHVGGIEEVFCPLAHNVQQCWCCTASSC</sequence>
<dbReference type="PANTHER" id="PTHR46037">
    <property type="entry name" value="PROTEIN ENHANCER OF SEVENLESS 2B"/>
    <property type="match status" value="1"/>
</dbReference>
<dbReference type="Gene3D" id="3.30.505.10">
    <property type="entry name" value="SH2 domain"/>
    <property type="match status" value="1"/>
</dbReference>
<dbReference type="InterPro" id="IPR036860">
    <property type="entry name" value="SH2_dom_sf"/>
</dbReference>
<dbReference type="Pfam" id="PF00017">
    <property type="entry name" value="SH2"/>
    <property type="match status" value="1"/>
</dbReference>
<dbReference type="InterPro" id="IPR036028">
    <property type="entry name" value="SH3-like_dom_sf"/>
</dbReference>
<evidence type="ECO:0000256" key="1">
    <source>
        <dbReference type="ARBA" id="ARBA00022443"/>
    </source>
</evidence>
<evidence type="ECO:0000313" key="8">
    <source>
        <dbReference type="Ensembl" id="ENSPREP00000009358.1"/>
    </source>
</evidence>
<dbReference type="PRINTS" id="PR00401">
    <property type="entry name" value="SH2DOMAIN"/>
</dbReference>
<accession>A0A3P9NIP3</accession>
<dbReference type="Ensembl" id="ENSPRET00000009470.1">
    <property type="protein sequence ID" value="ENSPREP00000009358.1"/>
    <property type="gene ID" value="ENSPREG00000006356.1"/>
</dbReference>
<evidence type="ECO:0000256" key="5">
    <source>
        <dbReference type="PROSITE-ProRule" id="PRU00192"/>
    </source>
</evidence>
<organism evidence="8 9">
    <name type="scientific">Poecilia reticulata</name>
    <name type="common">Guppy</name>
    <name type="synonym">Acanthophacelus reticulatus</name>
    <dbReference type="NCBI Taxonomy" id="8081"/>
    <lineage>
        <taxon>Eukaryota</taxon>
        <taxon>Metazoa</taxon>
        <taxon>Chordata</taxon>
        <taxon>Craniata</taxon>
        <taxon>Vertebrata</taxon>
        <taxon>Euteleostomi</taxon>
        <taxon>Actinopterygii</taxon>
        <taxon>Neopterygii</taxon>
        <taxon>Teleostei</taxon>
        <taxon>Neoteleostei</taxon>
        <taxon>Acanthomorphata</taxon>
        <taxon>Ovalentaria</taxon>
        <taxon>Atherinomorphae</taxon>
        <taxon>Cyprinodontiformes</taxon>
        <taxon>Poeciliidae</taxon>
        <taxon>Poeciliinae</taxon>
        <taxon>Poecilia</taxon>
    </lineage>
</organism>
<dbReference type="Gene3D" id="2.30.30.40">
    <property type="entry name" value="SH3 Domains"/>
    <property type="match status" value="1"/>
</dbReference>
<reference evidence="8" key="2">
    <citation type="submission" date="2025-08" db="UniProtKB">
        <authorList>
            <consortium name="Ensembl"/>
        </authorList>
    </citation>
    <scope>IDENTIFICATION</scope>
    <source>
        <strain evidence="8">Guanapo</strain>
    </source>
</reference>
<evidence type="ECO:0000313" key="9">
    <source>
        <dbReference type="Proteomes" id="UP000242638"/>
    </source>
</evidence>
<reference evidence="9" key="1">
    <citation type="submission" date="2013-11" db="EMBL/GenBank/DDBJ databases">
        <title>The genomic landscape of the Guanapo guppy.</title>
        <authorList>
            <person name="Kuenstner A."/>
            <person name="Dreyer C."/>
        </authorList>
    </citation>
    <scope>NUCLEOTIDE SEQUENCE</scope>
    <source>
        <strain evidence="9">Guanapo</strain>
    </source>
</reference>
<dbReference type="AlphaFoldDB" id="A0A3P9NIP3"/>
<evidence type="ECO:0000259" key="7">
    <source>
        <dbReference type="PROSITE" id="PS50002"/>
    </source>
</evidence>
<keyword evidence="1 5" id="KW-0728">SH3 domain</keyword>
<dbReference type="SMART" id="SM00326">
    <property type="entry name" value="SH3"/>
    <property type="match status" value="1"/>
</dbReference>
<evidence type="ECO:0000256" key="4">
    <source>
        <dbReference type="PROSITE-ProRule" id="PRU00191"/>
    </source>
</evidence>